<name>A0A5E7JT44_PSEFL</name>
<evidence type="ECO:0000313" key="1">
    <source>
        <dbReference type="EMBL" id="VVN81412.1"/>
    </source>
</evidence>
<dbReference type="EMBL" id="CABVHW010000002">
    <property type="protein sequence ID" value="VVN81412.1"/>
    <property type="molecule type" value="Genomic_DNA"/>
</dbReference>
<gene>
    <name evidence="1" type="ORF">PS710_01149</name>
</gene>
<organism evidence="1 2">
    <name type="scientific">Pseudomonas fluorescens</name>
    <dbReference type="NCBI Taxonomy" id="294"/>
    <lineage>
        <taxon>Bacteria</taxon>
        <taxon>Pseudomonadati</taxon>
        <taxon>Pseudomonadota</taxon>
        <taxon>Gammaproteobacteria</taxon>
        <taxon>Pseudomonadales</taxon>
        <taxon>Pseudomonadaceae</taxon>
        <taxon>Pseudomonas</taxon>
    </lineage>
</organism>
<accession>A0A5E7JT44</accession>
<dbReference type="Proteomes" id="UP000381093">
    <property type="component" value="Unassembled WGS sequence"/>
</dbReference>
<proteinExistence type="predicted"/>
<dbReference type="PROSITE" id="PS01124">
    <property type="entry name" value="HTH_ARAC_FAMILY_2"/>
    <property type="match status" value="1"/>
</dbReference>
<dbReference type="GO" id="GO:0003700">
    <property type="term" value="F:DNA-binding transcription factor activity"/>
    <property type="evidence" value="ECO:0007669"/>
    <property type="project" value="InterPro"/>
</dbReference>
<dbReference type="AlphaFoldDB" id="A0A5E7JT44"/>
<protein>
    <submittedName>
        <fullName evidence="1">Uncharacterized protein</fullName>
    </submittedName>
</protein>
<sequence>MNEALEGLADSELPLVIPVESLGHTEPCAFSHAVRSYFVKAPSALRHELVDSPLMVEIALSINSTVTPSPAKTITDSTTTQCELED</sequence>
<reference evidence="1 2" key="1">
    <citation type="submission" date="2019-09" db="EMBL/GenBank/DDBJ databases">
        <authorList>
            <person name="Chandra G."/>
            <person name="Truman W A."/>
        </authorList>
    </citation>
    <scope>NUCLEOTIDE SEQUENCE [LARGE SCALE GENOMIC DNA]</scope>
    <source>
        <strain evidence="1">PS710</strain>
    </source>
</reference>
<dbReference type="InterPro" id="IPR018060">
    <property type="entry name" value="HTH_AraC"/>
</dbReference>
<dbReference type="GO" id="GO:0043565">
    <property type="term" value="F:sequence-specific DNA binding"/>
    <property type="evidence" value="ECO:0007669"/>
    <property type="project" value="InterPro"/>
</dbReference>
<evidence type="ECO:0000313" key="2">
    <source>
        <dbReference type="Proteomes" id="UP000381093"/>
    </source>
</evidence>
<dbReference type="RefSeq" id="WP_150763595.1">
    <property type="nucleotide sequence ID" value="NZ_CABVHW010000002.1"/>
</dbReference>